<dbReference type="Proteomes" id="UP001281761">
    <property type="component" value="Unassembled WGS sequence"/>
</dbReference>
<gene>
    <name evidence="1" type="ORF">BLNAU_20376</name>
</gene>
<organism evidence="1 2">
    <name type="scientific">Blattamonas nauphoetae</name>
    <dbReference type="NCBI Taxonomy" id="2049346"/>
    <lineage>
        <taxon>Eukaryota</taxon>
        <taxon>Metamonada</taxon>
        <taxon>Preaxostyla</taxon>
        <taxon>Oxymonadida</taxon>
        <taxon>Blattamonas</taxon>
    </lineage>
</organism>
<protein>
    <submittedName>
        <fullName evidence="1">Uncharacterized protein</fullName>
    </submittedName>
</protein>
<proteinExistence type="predicted"/>
<reference evidence="1 2" key="1">
    <citation type="journal article" date="2022" name="bioRxiv">
        <title>Genomics of Preaxostyla Flagellates Illuminates Evolutionary Transitions and the Path Towards Mitochondrial Loss.</title>
        <authorList>
            <person name="Novak L.V.F."/>
            <person name="Treitli S.C."/>
            <person name="Pyrih J."/>
            <person name="Halakuc P."/>
            <person name="Pipaliya S.V."/>
            <person name="Vacek V."/>
            <person name="Brzon O."/>
            <person name="Soukal P."/>
            <person name="Eme L."/>
            <person name="Dacks J.B."/>
            <person name="Karnkowska A."/>
            <person name="Elias M."/>
            <person name="Hampl V."/>
        </authorList>
    </citation>
    <scope>NUCLEOTIDE SEQUENCE [LARGE SCALE GENOMIC DNA]</scope>
    <source>
        <strain evidence="1">NAU3</strain>
        <tissue evidence="1">Gut</tissue>
    </source>
</reference>
<accession>A0ABQ9WZD8</accession>
<dbReference type="EMBL" id="JARBJD010000288">
    <property type="protein sequence ID" value="KAK2944683.1"/>
    <property type="molecule type" value="Genomic_DNA"/>
</dbReference>
<evidence type="ECO:0000313" key="2">
    <source>
        <dbReference type="Proteomes" id="UP001281761"/>
    </source>
</evidence>
<keyword evidence="2" id="KW-1185">Reference proteome</keyword>
<name>A0ABQ9WZD8_9EUKA</name>
<evidence type="ECO:0000313" key="1">
    <source>
        <dbReference type="EMBL" id="KAK2944683.1"/>
    </source>
</evidence>
<comment type="caution">
    <text evidence="1">The sequence shown here is derived from an EMBL/GenBank/DDBJ whole genome shotgun (WGS) entry which is preliminary data.</text>
</comment>
<sequence length="520" mass="56192">MSNVGGWLNRSSSCLKSLCPRCVFLIRLLGAYSTSDGGESGCRGERTSGLCDSHFASPARTFRSSTRGRLDCREWRRGLSMGGDRSSIFGFFVCGSCGIDSSSHSSDGTRLSVPLCFSSVCPLRVCWRWLCGRRSWSSMEEDVGEGGGVEPTVSGVGMLMGTGRKVSIGWLALFSRSASRLRCSFFLSASSFPKVSGPQAEFGRAIIGTLCSLCLSFAGWSDWFRRTAGMEVGRETISARFVEWAEGSSDEWESTRGERGGLECVLFLSSPLSFCRSVLSFCFSVDVLPSAVNCSSFITGLRFLSFFASSFSSNFGVCFSFAFGESRLLRLFLSFSRKSCRDMSSSALSPLESVFTFGRSVDGSESGVRFLVRSSRSSLSASLSARRFSFSLRSSASLRSCLSFLRCSLSSAFFFSSMSCSGTSKSLNTSRESVAFWTALFSSPLSLVFFFASRLVFNSCNTRGLSVESLIVEVSACLGGRAPSFFSLPLGVFVSAFVDFDVAMCSVTVICAGKTGDEGR</sequence>